<evidence type="ECO:0000313" key="6">
    <source>
        <dbReference type="EMBL" id="SFS56639.1"/>
    </source>
</evidence>
<gene>
    <name evidence="6" type="ORF">SAMN04488050_102399</name>
</gene>
<accession>A0A1I6QW13</accession>
<reference evidence="7" key="1">
    <citation type="submission" date="2016-10" db="EMBL/GenBank/DDBJ databases">
        <authorList>
            <person name="Varghese N."/>
            <person name="Submissions S."/>
        </authorList>
    </citation>
    <scope>NUCLEOTIDE SEQUENCE [LARGE SCALE GENOMIC DNA]</scope>
    <source>
        <strain evidence="7">DSM 26894</strain>
    </source>
</reference>
<evidence type="ECO:0000256" key="1">
    <source>
        <dbReference type="ARBA" id="ARBA00007749"/>
    </source>
</evidence>
<evidence type="ECO:0000256" key="2">
    <source>
        <dbReference type="ARBA" id="ARBA00022723"/>
    </source>
</evidence>
<dbReference type="SMART" id="SM00849">
    <property type="entry name" value="Lactamase_B"/>
    <property type="match status" value="1"/>
</dbReference>
<evidence type="ECO:0000259" key="5">
    <source>
        <dbReference type="SMART" id="SM00849"/>
    </source>
</evidence>
<comment type="similarity">
    <text evidence="1">Belongs to the metallo-beta-lactamase superfamily.</text>
</comment>
<name>A0A1I6QW13_9RHOB</name>
<dbReference type="AlphaFoldDB" id="A0A1I6QW13"/>
<dbReference type="EMBL" id="FOZW01000002">
    <property type="protein sequence ID" value="SFS56639.1"/>
    <property type="molecule type" value="Genomic_DNA"/>
</dbReference>
<sequence length="298" mass="32730">MLHLAPDLTLERIIDLDPFRLPLDFLFPDASLDALEPAKVWLEGWHLDFASAEVLLGVQSHLLRIGGRIILIDTCVGDCKQRPARPEWHQRSGADYLHRLAAAGVRPEEVDVVFCTHLHADHAGWNTRLEDGRWVPTFPNARYLVGRAELRHWMAEEARAPGVAGHGVFADSVLPILEAGLMDEIEGGADLGPNLTLEPGLLQSCDLSGHSPGQLGLWLSHPGGRLLLCGDAVHSPLQLAQPDWSSRFCFDGAEAARKRRALLAELAESGDLLVPAHLRGALAMRVRAEGDAWRAEWV</sequence>
<evidence type="ECO:0000313" key="7">
    <source>
        <dbReference type="Proteomes" id="UP000199392"/>
    </source>
</evidence>
<dbReference type="GO" id="GO:0016787">
    <property type="term" value="F:hydrolase activity"/>
    <property type="evidence" value="ECO:0007669"/>
    <property type="project" value="UniProtKB-KW"/>
</dbReference>
<dbReference type="Proteomes" id="UP000199392">
    <property type="component" value="Unassembled WGS sequence"/>
</dbReference>
<keyword evidence="2" id="KW-0479">Metal-binding</keyword>
<dbReference type="RefSeq" id="WP_092419969.1">
    <property type="nucleotide sequence ID" value="NZ_FNCL01000001.1"/>
</dbReference>
<evidence type="ECO:0000256" key="3">
    <source>
        <dbReference type="ARBA" id="ARBA00022801"/>
    </source>
</evidence>
<dbReference type="OrthoDB" id="9773738at2"/>
<dbReference type="InterPro" id="IPR001279">
    <property type="entry name" value="Metallo-B-lactamas"/>
</dbReference>
<dbReference type="STRING" id="311180.SAMN04488050_102399"/>
<protein>
    <submittedName>
        <fullName evidence="6">Metallo-beta-lactamase superfamily protein</fullName>
    </submittedName>
</protein>
<feature type="domain" description="Metallo-beta-lactamase" evidence="5">
    <location>
        <begin position="57"/>
        <end position="277"/>
    </location>
</feature>
<dbReference type="InterPro" id="IPR036866">
    <property type="entry name" value="RibonucZ/Hydroxyglut_hydro"/>
</dbReference>
<dbReference type="PANTHER" id="PTHR42978:SF6">
    <property type="entry name" value="QUORUM-QUENCHING LACTONASE YTNP-RELATED"/>
    <property type="match status" value="1"/>
</dbReference>
<proteinExistence type="inferred from homology"/>
<keyword evidence="3" id="KW-0378">Hydrolase</keyword>
<dbReference type="PANTHER" id="PTHR42978">
    <property type="entry name" value="QUORUM-QUENCHING LACTONASE YTNP-RELATED-RELATED"/>
    <property type="match status" value="1"/>
</dbReference>
<keyword evidence="7" id="KW-1185">Reference proteome</keyword>
<organism evidence="6 7">
    <name type="scientific">Alloyangia pacifica</name>
    <dbReference type="NCBI Taxonomy" id="311180"/>
    <lineage>
        <taxon>Bacteria</taxon>
        <taxon>Pseudomonadati</taxon>
        <taxon>Pseudomonadota</taxon>
        <taxon>Alphaproteobacteria</taxon>
        <taxon>Rhodobacterales</taxon>
        <taxon>Roseobacteraceae</taxon>
        <taxon>Alloyangia</taxon>
    </lineage>
</organism>
<dbReference type="SUPFAM" id="SSF56281">
    <property type="entry name" value="Metallo-hydrolase/oxidoreductase"/>
    <property type="match status" value="1"/>
</dbReference>
<dbReference type="Gene3D" id="3.60.15.10">
    <property type="entry name" value="Ribonuclease Z/Hydroxyacylglutathione hydrolase-like"/>
    <property type="match status" value="1"/>
</dbReference>
<keyword evidence="4" id="KW-0862">Zinc</keyword>
<dbReference type="CDD" id="cd16277">
    <property type="entry name" value="metallo-hydrolase-like_MBL-fold"/>
    <property type="match status" value="1"/>
</dbReference>
<dbReference type="Pfam" id="PF00753">
    <property type="entry name" value="Lactamase_B"/>
    <property type="match status" value="1"/>
</dbReference>
<dbReference type="InterPro" id="IPR051013">
    <property type="entry name" value="MBL_superfamily_lactonases"/>
</dbReference>
<dbReference type="GO" id="GO:0046872">
    <property type="term" value="F:metal ion binding"/>
    <property type="evidence" value="ECO:0007669"/>
    <property type="project" value="UniProtKB-KW"/>
</dbReference>
<evidence type="ECO:0000256" key="4">
    <source>
        <dbReference type="ARBA" id="ARBA00022833"/>
    </source>
</evidence>